<dbReference type="Proteomes" id="UP001589645">
    <property type="component" value="Unassembled WGS sequence"/>
</dbReference>
<dbReference type="EMBL" id="JBHMEP010000023">
    <property type="protein sequence ID" value="MFB9137808.1"/>
    <property type="molecule type" value="Genomic_DNA"/>
</dbReference>
<protein>
    <submittedName>
        <fullName evidence="1">Uncharacterized protein</fullName>
    </submittedName>
</protein>
<dbReference type="RefSeq" id="WP_390198121.1">
    <property type="nucleotide sequence ID" value="NZ_JBHMEP010000023.1"/>
</dbReference>
<keyword evidence="2" id="KW-1185">Reference proteome</keyword>
<comment type="caution">
    <text evidence="1">The sequence shown here is derived from an EMBL/GenBank/DDBJ whole genome shotgun (WGS) entry which is preliminary data.</text>
</comment>
<gene>
    <name evidence="1" type="ORF">ACFFUV_22935</name>
</gene>
<name>A0ABV5HU98_9VIBR</name>
<evidence type="ECO:0000313" key="1">
    <source>
        <dbReference type="EMBL" id="MFB9137808.1"/>
    </source>
</evidence>
<accession>A0ABV5HU98</accession>
<reference evidence="1 2" key="1">
    <citation type="submission" date="2024-09" db="EMBL/GenBank/DDBJ databases">
        <authorList>
            <person name="Sun Q."/>
            <person name="Mori K."/>
        </authorList>
    </citation>
    <scope>NUCLEOTIDE SEQUENCE [LARGE SCALE GENOMIC DNA]</scope>
    <source>
        <strain evidence="1 2">CECT 8064</strain>
    </source>
</reference>
<organism evidence="1 2">
    <name type="scientific">Vibrio olivae</name>
    <dbReference type="NCBI Taxonomy" id="1243002"/>
    <lineage>
        <taxon>Bacteria</taxon>
        <taxon>Pseudomonadati</taxon>
        <taxon>Pseudomonadota</taxon>
        <taxon>Gammaproteobacteria</taxon>
        <taxon>Vibrionales</taxon>
        <taxon>Vibrionaceae</taxon>
        <taxon>Vibrio</taxon>
    </lineage>
</organism>
<proteinExistence type="predicted"/>
<sequence length="133" mass="15254">MREKKFDFVIYPLDLIITVGLDYKTLCDRFENMEPEHNGEWGNKEDMDKEASFVNLVKDRDDDGRFAILWNFSSDDDITIKNTCHESFHVAMSVCQFCDMSLGFKVGEDEHAAYIAGFAGGCAYDFLYSNSTE</sequence>
<evidence type="ECO:0000313" key="2">
    <source>
        <dbReference type="Proteomes" id="UP001589645"/>
    </source>
</evidence>